<dbReference type="AlphaFoldDB" id="A0A7V8NU06"/>
<reference evidence="10" key="1">
    <citation type="submission" date="2020-06" db="EMBL/GenBank/DDBJ databases">
        <title>Legume-microbial interactions unlock mineral nutrients during tropical forest succession.</title>
        <authorList>
            <person name="Epihov D.Z."/>
        </authorList>
    </citation>
    <scope>NUCLEOTIDE SEQUENCE [LARGE SCALE GENOMIC DNA]</scope>
    <source>
        <strain evidence="10">Pan2503</strain>
    </source>
</reference>
<keyword evidence="4 7" id="KW-1133">Transmembrane helix</keyword>
<keyword evidence="3 7" id="KW-0812">Transmembrane</keyword>
<evidence type="ECO:0000313" key="10">
    <source>
        <dbReference type="EMBL" id="MBA0087357.1"/>
    </source>
</evidence>
<dbReference type="GO" id="GO:0022857">
    <property type="term" value="F:transmembrane transporter activity"/>
    <property type="evidence" value="ECO:0007669"/>
    <property type="project" value="TreeGrafter"/>
</dbReference>
<comment type="caution">
    <text evidence="10">The sequence shown here is derived from an EMBL/GenBank/DDBJ whole genome shotgun (WGS) entry which is preliminary data.</text>
</comment>
<dbReference type="InterPro" id="IPR017800">
    <property type="entry name" value="ADOP"/>
</dbReference>
<organism evidence="10 11">
    <name type="scientific">Candidatus Acidiferrum panamense</name>
    <dbReference type="NCBI Taxonomy" id="2741543"/>
    <lineage>
        <taxon>Bacteria</taxon>
        <taxon>Pseudomonadati</taxon>
        <taxon>Acidobacteriota</taxon>
        <taxon>Terriglobia</taxon>
        <taxon>Candidatus Acidiferrales</taxon>
        <taxon>Candidatus Acidiferrum</taxon>
    </lineage>
</organism>
<feature type="domain" description="MacB-like periplasmic core" evidence="9">
    <location>
        <begin position="10"/>
        <end position="129"/>
    </location>
</feature>
<feature type="transmembrane region" description="Helical" evidence="7">
    <location>
        <begin position="163"/>
        <end position="188"/>
    </location>
</feature>
<gene>
    <name evidence="10" type="ORF">HRJ53_20425</name>
</gene>
<dbReference type="PANTHER" id="PTHR30572:SF4">
    <property type="entry name" value="ABC TRANSPORTER PERMEASE YTRF"/>
    <property type="match status" value="1"/>
</dbReference>
<comment type="similarity">
    <text evidence="6">Belongs to the ABC-4 integral membrane protein family.</text>
</comment>
<evidence type="ECO:0000259" key="8">
    <source>
        <dbReference type="Pfam" id="PF02687"/>
    </source>
</evidence>
<evidence type="ECO:0000256" key="3">
    <source>
        <dbReference type="ARBA" id="ARBA00022692"/>
    </source>
</evidence>
<dbReference type="GO" id="GO:0005886">
    <property type="term" value="C:plasma membrane"/>
    <property type="evidence" value="ECO:0007669"/>
    <property type="project" value="UniProtKB-SubCell"/>
</dbReference>
<dbReference type="NCBIfam" id="TIGR03434">
    <property type="entry name" value="ADOP"/>
    <property type="match status" value="1"/>
</dbReference>
<dbReference type="InterPro" id="IPR050250">
    <property type="entry name" value="Macrolide_Exporter_MacB"/>
</dbReference>
<dbReference type="Pfam" id="PF02687">
    <property type="entry name" value="FtsX"/>
    <property type="match status" value="2"/>
</dbReference>
<feature type="non-terminal residue" evidence="10">
    <location>
        <position position="1"/>
    </location>
</feature>
<protein>
    <submittedName>
        <fullName evidence="10">ABC transporter permease</fullName>
    </submittedName>
</protein>
<sequence length="700" mass="75983">PVQIRVGLINVGFLETLGVQPMLGRIISPAEDVQGGPRLVMVSNSFWQNYLGSDPHAVGTTIHLGGKSYTVIGVMPASFAPPTGHADVFVSLWAGNPSAAADRDVHFMHTYWRLQEDVTLAQAQSELAAIDRRLAEQYPAEEKERKRHLVPLHDWLVGDVRPALLVLFGAVGLVLLIACANFASLLMVRAFAERQELVIRAALGAGRGRLIRKALTESVLLSVLGGVAGLLLAQWGTSMLLAVKPEQLARLSGIHMDARVLLFVLVVSVLTGIVFGMAPVWIAARANVAEALKESGRSTTGSTMGHSVRKILVTSEVAVALVLLVGAGLLIKGFSRLRSINPGFHSANVMTMYLQLPTTRYGEVPKRTQFRRELLARLNSLPGAQAAMVSDIPLGGNYVGHRFVIDGRPPVAVGSEPEVQTLSVMGDYFHVLQIPLRAGRDFTPLDREGQPLVAIVNEEMVREFFPHEDPIGVRIRWAGDTGMPRWMTIIGVVGDVKHSGLNQPTDPAVYEPFAQSDERWRRFMTLAIRARDMSSGLVEEVKRQIWRLDGQLPVSDVHAMDELIAVSLAQQRFNTLLLGLFAALAVILAAVGIYGAMAYAAKQRTHEIGIRTALGAQRRDVLLLVMRDGTKIALFGIASGIAGALALTHLMASLLFEVKATDPATFAGVAILLAFVVLAACYIPARRATRVDPMVALRYE</sequence>
<evidence type="ECO:0000256" key="4">
    <source>
        <dbReference type="ARBA" id="ARBA00022989"/>
    </source>
</evidence>
<evidence type="ECO:0000256" key="1">
    <source>
        <dbReference type="ARBA" id="ARBA00004651"/>
    </source>
</evidence>
<keyword evidence="2" id="KW-1003">Cell membrane</keyword>
<keyword evidence="11" id="KW-1185">Reference proteome</keyword>
<dbReference type="Pfam" id="PF12704">
    <property type="entry name" value="MacB_PCD"/>
    <property type="match status" value="2"/>
</dbReference>
<dbReference type="PANTHER" id="PTHR30572">
    <property type="entry name" value="MEMBRANE COMPONENT OF TRANSPORTER-RELATED"/>
    <property type="match status" value="1"/>
</dbReference>
<dbReference type="InterPro" id="IPR003838">
    <property type="entry name" value="ABC3_permease_C"/>
</dbReference>
<evidence type="ECO:0000313" key="11">
    <source>
        <dbReference type="Proteomes" id="UP000567293"/>
    </source>
</evidence>
<evidence type="ECO:0000256" key="7">
    <source>
        <dbReference type="SAM" id="Phobius"/>
    </source>
</evidence>
<proteinExistence type="inferred from homology"/>
<feature type="domain" description="ABC3 transporter permease C-terminal" evidence="8">
    <location>
        <begin position="170"/>
        <end position="287"/>
    </location>
</feature>
<evidence type="ECO:0000256" key="2">
    <source>
        <dbReference type="ARBA" id="ARBA00022475"/>
    </source>
</evidence>
<dbReference type="EMBL" id="JACDQQ010001967">
    <property type="protein sequence ID" value="MBA0087357.1"/>
    <property type="molecule type" value="Genomic_DNA"/>
</dbReference>
<feature type="transmembrane region" description="Helical" evidence="7">
    <location>
        <begin position="311"/>
        <end position="331"/>
    </location>
</feature>
<name>A0A7V8NU06_9BACT</name>
<feature type="transmembrane region" description="Helical" evidence="7">
    <location>
        <begin position="261"/>
        <end position="284"/>
    </location>
</feature>
<keyword evidence="5 7" id="KW-0472">Membrane</keyword>
<evidence type="ECO:0000256" key="5">
    <source>
        <dbReference type="ARBA" id="ARBA00023136"/>
    </source>
</evidence>
<accession>A0A7V8NU06</accession>
<feature type="domain" description="ABC3 transporter permease C-terminal" evidence="8">
    <location>
        <begin position="580"/>
        <end position="693"/>
    </location>
</feature>
<dbReference type="Proteomes" id="UP000567293">
    <property type="component" value="Unassembled WGS sequence"/>
</dbReference>
<dbReference type="InterPro" id="IPR025857">
    <property type="entry name" value="MacB_PCD"/>
</dbReference>
<feature type="transmembrane region" description="Helical" evidence="7">
    <location>
        <begin position="219"/>
        <end position="241"/>
    </location>
</feature>
<feature type="domain" description="MacB-like periplasmic core" evidence="9">
    <location>
        <begin position="321"/>
        <end position="535"/>
    </location>
</feature>
<feature type="transmembrane region" description="Helical" evidence="7">
    <location>
        <begin position="576"/>
        <end position="601"/>
    </location>
</feature>
<evidence type="ECO:0000259" key="9">
    <source>
        <dbReference type="Pfam" id="PF12704"/>
    </source>
</evidence>
<feature type="transmembrane region" description="Helical" evidence="7">
    <location>
        <begin position="632"/>
        <end position="652"/>
    </location>
</feature>
<evidence type="ECO:0000256" key="6">
    <source>
        <dbReference type="ARBA" id="ARBA00038076"/>
    </source>
</evidence>
<feature type="transmembrane region" description="Helical" evidence="7">
    <location>
        <begin position="664"/>
        <end position="685"/>
    </location>
</feature>
<comment type="subcellular location">
    <subcellularLocation>
        <location evidence="1">Cell membrane</location>
        <topology evidence="1">Multi-pass membrane protein</topology>
    </subcellularLocation>
</comment>